<keyword evidence="5" id="KW-1185">Reference proteome</keyword>
<evidence type="ECO:0000256" key="1">
    <source>
        <dbReference type="ARBA" id="ARBA00023015"/>
    </source>
</evidence>
<feature type="domain" description="Tetracyclin repressor-like C-terminal" evidence="3">
    <location>
        <begin position="7"/>
        <end position="102"/>
    </location>
</feature>
<keyword evidence="1" id="KW-0805">Transcription regulation</keyword>
<organism evidence="4 5">
    <name type="scientific">Mycolicibacterium hodleri</name>
    <dbReference type="NCBI Taxonomy" id="49897"/>
    <lineage>
        <taxon>Bacteria</taxon>
        <taxon>Bacillati</taxon>
        <taxon>Actinomycetota</taxon>
        <taxon>Actinomycetes</taxon>
        <taxon>Mycobacteriales</taxon>
        <taxon>Mycobacteriaceae</taxon>
        <taxon>Mycolicibacterium</taxon>
    </lineage>
</organism>
<dbReference type="SUPFAM" id="SSF48498">
    <property type="entry name" value="Tetracyclin repressor-like, C-terminal domain"/>
    <property type="match status" value="1"/>
</dbReference>
<proteinExistence type="predicted"/>
<dbReference type="Pfam" id="PF16859">
    <property type="entry name" value="TetR_C_11"/>
    <property type="match status" value="1"/>
</dbReference>
<evidence type="ECO:0000256" key="2">
    <source>
        <dbReference type="ARBA" id="ARBA00023163"/>
    </source>
</evidence>
<gene>
    <name evidence="4" type="ORF">D8S82_33500</name>
</gene>
<evidence type="ECO:0000313" key="5">
    <source>
        <dbReference type="Proteomes" id="UP000315759"/>
    </source>
</evidence>
<accession>A0A544VQA4</accession>
<feature type="non-terminal residue" evidence="4">
    <location>
        <position position="1"/>
    </location>
</feature>
<dbReference type="EMBL" id="VIFX01000140">
    <property type="protein sequence ID" value="TQR79978.1"/>
    <property type="molecule type" value="Genomic_DNA"/>
</dbReference>
<dbReference type="InterPro" id="IPR036271">
    <property type="entry name" value="Tet_transcr_reg_TetR-rel_C_sf"/>
</dbReference>
<name>A0A544VQA4_9MYCO</name>
<evidence type="ECO:0000259" key="3">
    <source>
        <dbReference type="Pfam" id="PF16859"/>
    </source>
</evidence>
<protein>
    <recommendedName>
        <fullName evidence="3">Tetracyclin repressor-like C-terminal domain-containing protein</fullName>
    </recommendedName>
</protein>
<keyword evidence="2" id="KW-0804">Transcription</keyword>
<comment type="caution">
    <text evidence="4">The sequence shown here is derived from an EMBL/GenBank/DDBJ whole genome shotgun (WGS) entry which is preliminary data.</text>
</comment>
<reference evidence="4 5" key="1">
    <citation type="submission" date="2018-10" db="EMBL/GenBank/DDBJ databases">
        <title>Draft genome of Mycobacterium hodleri strain B.</title>
        <authorList>
            <person name="Amande T.J."/>
            <person name="Mcgenity T.J."/>
        </authorList>
    </citation>
    <scope>NUCLEOTIDE SEQUENCE [LARGE SCALE GENOMIC DNA]</scope>
    <source>
        <strain evidence="4 5">B</strain>
    </source>
</reference>
<dbReference type="RefSeq" id="WP_142556178.1">
    <property type="nucleotide sequence ID" value="NZ_VIFX01000140.1"/>
</dbReference>
<sequence length="131" mass="14424">KLPIVGDDGPIRDRLMSYARDIYAYFTSADGVSSLRIHLEAKEFPELYSNYRERVVDPNFAVNIAALTEASRRGELRRTPDPEAVLEAIGGGVLIHSLFSQHSGATKGALPPRPELLEATLRSFVSLALDE</sequence>
<dbReference type="AlphaFoldDB" id="A0A544VQA4"/>
<dbReference type="InterPro" id="IPR011075">
    <property type="entry name" value="TetR_C"/>
</dbReference>
<dbReference type="Proteomes" id="UP000315759">
    <property type="component" value="Unassembled WGS sequence"/>
</dbReference>
<evidence type="ECO:0000313" key="4">
    <source>
        <dbReference type="EMBL" id="TQR79978.1"/>
    </source>
</evidence>
<dbReference type="Gene3D" id="1.10.357.10">
    <property type="entry name" value="Tetracycline Repressor, domain 2"/>
    <property type="match status" value="1"/>
</dbReference>